<dbReference type="InterPro" id="IPR041664">
    <property type="entry name" value="AAA_16"/>
</dbReference>
<evidence type="ECO:0000256" key="2">
    <source>
        <dbReference type="ARBA" id="ARBA00012438"/>
    </source>
</evidence>
<dbReference type="Pfam" id="PF01590">
    <property type="entry name" value="GAF"/>
    <property type="match status" value="1"/>
</dbReference>
<feature type="domain" description="Protein kinase" evidence="6">
    <location>
        <begin position="12"/>
        <end position="287"/>
    </location>
</feature>
<dbReference type="InterPro" id="IPR008271">
    <property type="entry name" value="Ser/Thr_kinase_AS"/>
</dbReference>
<dbReference type="Pfam" id="PF02518">
    <property type="entry name" value="HATPase_c"/>
    <property type="match status" value="1"/>
</dbReference>
<dbReference type="PRINTS" id="PR00344">
    <property type="entry name" value="BCTRLSENSOR"/>
</dbReference>
<dbReference type="SUPFAM" id="SSF52540">
    <property type="entry name" value="P-loop containing nucleoside triphosphate hydrolases"/>
    <property type="match status" value="1"/>
</dbReference>
<dbReference type="InterPro" id="IPR003661">
    <property type="entry name" value="HisK_dim/P_dom"/>
</dbReference>
<keyword evidence="4 8" id="KW-0418">Kinase</keyword>
<dbReference type="Gene3D" id="3.30.450.40">
    <property type="match status" value="1"/>
</dbReference>
<evidence type="ECO:0000313" key="8">
    <source>
        <dbReference type="EMBL" id="BAY71291.1"/>
    </source>
</evidence>
<keyword evidence="3" id="KW-0597">Phosphoprotein</keyword>
<evidence type="ECO:0000256" key="1">
    <source>
        <dbReference type="ARBA" id="ARBA00000085"/>
    </source>
</evidence>
<dbReference type="InterPro" id="IPR004358">
    <property type="entry name" value="Sig_transdc_His_kin-like_C"/>
</dbReference>
<evidence type="ECO:0000256" key="3">
    <source>
        <dbReference type="ARBA" id="ARBA00022553"/>
    </source>
</evidence>
<evidence type="ECO:0000313" key="9">
    <source>
        <dbReference type="Proteomes" id="UP000217507"/>
    </source>
</evidence>
<sequence>MVISHNVQVSGYRILELTHSGTNTNIYRATKVDGNTPTILKVLIDNYFSLEAIVRFKHEYSISTNLDHPNIVKVISLETHHKRLVLVFEDFGGISLKQYLYTHQPSLQLTLQVAIAITRALVHIHDNKIIHKDIKPGNIIIKNLDNELQKTPEVEPSLIIKLTDFSIASRLKKETPQLINPNQLEGTLAYMSPEQTGRMNRNLDYRSDFYSLGITLYEMLTGQLPFNSSEPLELVHAHIAKEATPIQQLAANIPNAVVGIVHKLMAKNAEDRYYSAQGLLVDLEQCLEQLNHTGAIADFTPGRLDVFSQLIIPQKLYGRETQVEQLLLSFARVSRGNSELTLVSGYSGIGKTSVINEVNKPITQVKGYFISGKFDQFKRDIPYLSLVQAFSSLMRQLLTESTERLEMWRSSILQAVGSNGKVIIDVIPEAELIIGKQPEIPQLSSHESQNRFNQIFQRFIQVFCCCEHPLVIFLDDLQWADSATLNLMESLICDQTIKYLLIIGAYRNNEVNKLHPLINTIEEIKKSGTVVNNIELQPLDIANVVHFVQDTLNDNTTRCYPLTTLIFNKTAGNPFFINQLLKALYQESLLIFDFTTQKWQWEIEKIITVGVSDKSVVELVSSRIQLLPEKTQKILQLAACIGDKFNLHVLSLVNQKSVFDTANELDDALQSSLILPLNETYRIPLLFHSQDDISFDSKQILYKFLHDRVQQAAYSLIPQNQKKDTHIKIGRLLLQNTQPKDIESNVFDIVNQFNKSVDLVIEDSEKNKLVELNLIAGRKSQQATAYEPALSYFMVAIKLIGESSWLTKYETVLNLYQEAAEAAYLCGQFNKMQNLANVVIGNAHNLQDKIKVYNLKILTAIAQKQLQEALSLGLNLLNQLEIDFPEEPTDDFVNQVLLETNSLIPRNNIQGLLHLPEMTDVNSLAAMEILDTISTAAYSVSPKLMLLINLSRVKLSLLYGNSASSPIAYAAYALILCGVINDSELGYELGKVALNLTADLSPFIKGKILFYVSNFIFHWKTHLRETLQFSKMGAKYSLEGGDLEYTAWFYQFGCCSLYWQGEELNNLKQKIENANCAIRQTKQEQPLSHQYMLYQVVSNLMDNSQDACSLMSENYNEQEFLAQYEIVNDYLGIYYFHLYKTILNYLFGQHEQARIHSGIAAQNISSATAQFVVPIFYFYDSLTQLAIYPCEAESGQKHILAQVQDNQEKMRKWAEFAPMNFLHKFYLVEAEICKIQGKKYQAMDYYDRAIILAQEQGYIQEMAIANELAAIFYSQLGRTKLAKSYMDEAHYNYISWGAIAKAKDLEKRYSDLLTRTGTLIQSHITLTRGATTSTRNLSLDISTVIKASQALSSEIVLEKLLEKLMCLAKENAGAQKVFFIAQKDETLVIEGSLIEEGIITTLQAIPITNSQVLPASVINYVKRTQTPLVLDDVSHAEDFNKDPYIINYRPKSILASPIISQGKLTGILYLENNLTSHAFTEDRLEVLQILSAQAAISLENTRLYLTLEARVQERTQELEDKNYQLQNILGELQRTQAQLIHNEKMSSLGQLVAGVAHEINNPINFIYGNVTHIKDYSKSLLDIIDFYQAEYPDSQETILEIADEYDIDFIKDDMPKLLTSMKNGAERIRDIVISLRNFSRLDESAIKEVDIHEGIDNTLMILQQRLPDIEIIKQYGDLPKITCDASQINQVFLHLLTNSIDALSERKNKSKSYHGQAISFSPKIRISTIVDDTQQAVIRVTDNGIGIDSNIISKIFDPFFTTKPVGKGTGLGLSISYQIVEKHQGSLECLSSLTDETTFIVKLPISSR</sequence>
<dbReference type="PROSITE" id="PS50011">
    <property type="entry name" value="PROTEIN_KINASE_DOM"/>
    <property type="match status" value="1"/>
</dbReference>
<dbReference type="InterPro" id="IPR029016">
    <property type="entry name" value="GAF-like_dom_sf"/>
</dbReference>
<dbReference type="InterPro" id="IPR027417">
    <property type="entry name" value="P-loop_NTPase"/>
</dbReference>
<gene>
    <name evidence="8" type="ORF">NIES23_41080</name>
</gene>
<protein>
    <recommendedName>
        <fullName evidence="2">histidine kinase</fullName>
        <ecNumber evidence="2">2.7.13.3</ecNumber>
    </recommendedName>
</protein>
<dbReference type="SUPFAM" id="SSF56112">
    <property type="entry name" value="Protein kinase-like (PK-like)"/>
    <property type="match status" value="1"/>
</dbReference>
<dbReference type="SMART" id="SM00388">
    <property type="entry name" value="HisKA"/>
    <property type="match status" value="1"/>
</dbReference>
<dbReference type="InterPro" id="IPR003018">
    <property type="entry name" value="GAF"/>
</dbReference>
<evidence type="ECO:0000259" key="6">
    <source>
        <dbReference type="PROSITE" id="PS50011"/>
    </source>
</evidence>
<dbReference type="InterPro" id="IPR005467">
    <property type="entry name" value="His_kinase_dom"/>
</dbReference>
<dbReference type="InterPro" id="IPR036097">
    <property type="entry name" value="HisK_dim/P_sf"/>
</dbReference>
<dbReference type="InterPro" id="IPR000719">
    <property type="entry name" value="Prot_kinase_dom"/>
</dbReference>
<keyword evidence="8" id="KW-0723">Serine/threonine-protein kinase</keyword>
<dbReference type="Gene3D" id="3.40.50.300">
    <property type="entry name" value="P-loop containing nucleotide triphosphate hydrolases"/>
    <property type="match status" value="1"/>
</dbReference>
<dbReference type="PROSITE" id="PS50109">
    <property type="entry name" value="HIS_KIN"/>
    <property type="match status" value="1"/>
</dbReference>
<proteinExistence type="predicted"/>
<evidence type="ECO:0000256" key="4">
    <source>
        <dbReference type="ARBA" id="ARBA00022777"/>
    </source>
</evidence>
<dbReference type="SMART" id="SM00065">
    <property type="entry name" value="GAF"/>
    <property type="match status" value="1"/>
</dbReference>
<dbReference type="PANTHER" id="PTHR43642">
    <property type="entry name" value="HYBRID SIGNAL TRANSDUCTION HISTIDINE KINASE G"/>
    <property type="match status" value="1"/>
</dbReference>
<dbReference type="SMART" id="SM00387">
    <property type="entry name" value="HATPase_c"/>
    <property type="match status" value="1"/>
</dbReference>
<dbReference type="Gene3D" id="3.30.200.20">
    <property type="entry name" value="Phosphorylase Kinase, domain 1"/>
    <property type="match status" value="1"/>
</dbReference>
<dbReference type="SUPFAM" id="SSF47384">
    <property type="entry name" value="Homodimeric domain of signal transducing histidine kinase"/>
    <property type="match status" value="1"/>
</dbReference>
<dbReference type="GO" id="GO:0000155">
    <property type="term" value="F:phosphorelay sensor kinase activity"/>
    <property type="evidence" value="ECO:0007669"/>
    <property type="project" value="InterPro"/>
</dbReference>
<keyword evidence="5" id="KW-0902">Two-component regulatory system</keyword>
<name>A0A1Z4KQV4_ANAVA</name>
<dbReference type="Pfam" id="PF00069">
    <property type="entry name" value="Pkinase"/>
    <property type="match status" value="1"/>
</dbReference>
<dbReference type="InterPro" id="IPR036890">
    <property type="entry name" value="HATPase_C_sf"/>
</dbReference>
<dbReference type="SMART" id="SM00220">
    <property type="entry name" value="S_TKc"/>
    <property type="match status" value="1"/>
</dbReference>
<dbReference type="Proteomes" id="UP000217507">
    <property type="component" value="Chromosome"/>
</dbReference>
<comment type="catalytic activity">
    <reaction evidence="1">
        <text>ATP + protein L-histidine = ADP + protein N-phospho-L-histidine.</text>
        <dbReference type="EC" id="2.7.13.3"/>
    </reaction>
</comment>
<dbReference type="PROSITE" id="PS00108">
    <property type="entry name" value="PROTEIN_KINASE_ST"/>
    <property type="match status" value="1"/>
</dbReference>
<dbReference type="InterPro" id="IPR011990">
    <property type="entry name" value="TPR-like_helical_dom_sf"/>
</dbReference>
<dbReference type="CDD" id="cd00082">
    <property type="entry name" value="HisKA"/>
    <property type="match status" value="1"/>
</dbReference>
<dbReference type="PANTHER" id="PTHR43642:SF1">
    <property type="entry name" value="HYBRID SIGNAL TRANSDUCTION HISTIDINE KINASE G"/>
    <property type="match status" value="1"/>
</dbReference>
<keyword evidence="4 8" id="KW-0808">Transferase</keyword>
<dbReference type="SUPFAM" id="SSF55874">
    <property type="entry name" value="ATPase domain of HSP90 chaperone/DNA topoisomerase II/histidine kinase"/>
    <property type="match status" value="1"/>
</dbReference>
<dbReference type="GO" id="GO:0004674">
    <property type="term" value="F:protein serine/threonine kinase activity"/>
    <property type="evidence" value="ECO:0007669"/>
    <property type="project" value="UniProtKB-KW"/>
</dbReference>
<dbReference type="Gene3D" id="3.30.565.10">
    <property type="entry name" value="Histidine kinase-like ATPase, C-terminal domain"/>
    <property type="match status" value="1"/>
</dbReference>
<dbReference type="EMBL" id="AP018216">
    <property type="protein sequence ID" value="BAY71291.1"/>
    <property type="molecule type" value="Genomic_DNA"/>
</dbReference>
<dbReference type="InterPro" id="IPR003594">
    <property type="entry name" value="HATPase_dom"/>
</dbReference>
<dbReference type="CDD" id="cd14014">
    <property type="entry name" value="STKc_PknB_like"/>
    <property type="match status" value="1"/>
</dbReference>
<reference evidence="8 9" key="1">
    <citation type="submission" date="2017-06" db="EMBL/GenBank/DDBJ databases">
        <title>Genome sequencing of cyanobaciteial culture collection at National Institute for Environmental Studies (NIES).</title>
        <authorList>
            <person name="Hirose Y."/>
            <person name="Shimura Y."/>
            <person name="Fujisawa T."/>
            <person name="Nakamura Y."/>
            <person name="Kawachi M."/>
        </authorList>
    </citation>
    <scope>NUCLEOTIDE SEQUENCE [LARGE SCALE GENOMIC DNA]</scope>
    <source>
        <strain evidence="8 9">NIES-23</strain>
    </source>
</reference>
<dbReference type="InterPro" id="IPR053159">
    <property type="entry name" value="Hybrid_Histidine_Kinase"/>
</dbReference>
<dbReference type="SUPFAM" id="SSF48452">
    <property type="entry name" value="TPR-like"/>
    <property type="match status" value="1"/>
</dbReference>
<dbReference type="EC" id="2.7.13.3" evidence="2"/>
<dbReference type="Gene3D" id="1.10.287.130">
    <property type="match status" value="1"/>
</dbReference>
<dbReference type="GO" id="GO:0005524">
    <property type="term" value="F:ATP binding"/>
    <property type="evidence" value="ECO:0007669"/>
    <property type="project" value="InterPro"/>
</dbReference>
<accession>A0A1Z4KQV4</accession>
<evidence type="ECO:0000256" key="5">
    <source>
        <dbReference type="ARBA" id="ARBA00023012"/>
    </source>
</evidence>
<dbReference type="SUPFAM" id="SSF55781">
    <property type="entry name" value="GAF domain-like"/>
    <property type="match status" value="1"/>
</dbReference>
<dbReference type="Pfam" id="PF13191">
    <property type="entry name" value="AAA_16"/>
    <property type="match status" value="1"/>
</dbReference>
<organism evidence="8 9">
    <name type="scientific">Trichormus variabilis NIES-23</name>
    <dbReference type="NCBI Taxonomy" id="1973479"/>
    <lineage>
        <taxon>Bacteria</taxon>
        <taxon>Bacillati</taxon>
        <taxon>Cyanobacteriota</taxon>
        <taxon>Cyanophyceae</taxon>
        <taxon>Nostocales</taxon>
        <taxon>Nostocaceae</taxon>
        <taxon>Trichormus</taxon>
    </lineage>
</organism>
<feature type="domain" description="Histidine kinase" evidence="7">
    <location>
        <begin position="1554"/>
        <end position="1807"/>
    </location>
</feature>
<evidence type="ECO:0000259" key="7">
    <source>
        <dbReference type="PROSITE" id="PS50109"/>
    </source>
</evidence>
<dbReference type="Gene3D" id="1.10.510.10">
    <property type="entry name" value="Transferase(Phosphotransferase) domain 1"/>
    <property type="match status" value="1"/>
</dbReference>
<dbReference type="InterPro" id="IPR011009">
    <property type="entry name" value="Kinase-like_dom_sf"/>
</dbReference>